<reference evidence="1 2" key="1">
    <citation type="journal article" date="2009" name="Science">
        <title>Green evolution and dynamic adaptations revealed by genomes of the marine picoeukaryotes Micromonas.</title>
        <authorList>
            <person name="Worden A.Z."/>
            <person name="Lee J.H."/>
            <person name="Mock T."/>
            <person name="Rouze P."/>
            <person name="Simmons M.P."/>
            <person name="Aerts A.L."/>
            <person name="Allen A.E."/>
            <person name="Cuvelier M.L."/>
            <person name="Derelle E."/>
            <person name="Everett M.V."/>
            <person name="Foulon E."/>
            <person name="Grimwood J."/>
            <person name="Gundlach H."/>
            <person name="Henrissat B."/>
            <person name="Napoli C."/>
            <person name="McDonald S.M."/>
            <person name="Parker M.S."/>
            <person name="Rombauts S."/>
            <person name="Salamov A."/>
            <person name="Von Dassow P."/>
            <person name="Badger J.H."/>
            <person name="Coutinho P.M."/>
            <person name="Demir E."/>
            <person name="Dubchak I."/>
            <person name="Gentemann C."/>
            <person name="Eikrem W."/>
            <person name="Gready J.E."/>
            <person name="John U."/>
            <person name="Lanier W."/>
            <person name="Lindquist E.A."/>
            <person name="Lucas S."/>
            <person name="Mayer K.F."/>
            <person name="Moreau H."/>
            <person name="Not F."/>
            <person name="Otillar R."/>
            <person name="Panaud O."/>
            <person name="Pangilinan J."/>
            <person name="Paulsen I."/>
            <person name="Piegu B."/>
            <person name="Poliakov A."/>
            <person name="Robbens S."/>
            <person name="Schmutz J."/>
            <person name="Toulza E."/>
            <person name="Wyss T."/>
            <person name="Zelensky A."/>
            <person name="Zhou K."/>
            <person name="Armbrust E.V."/>
            <person name="Bhattacharya D."/>
            <person name="Goodenough U.W."/>
            <person name="Van de Peer Y."/>
            <person name="Grigoriev I.V."/>
        </authorList>
    </citation>
    <scope>NUCLEOTIDE SEQUENCE [LARGE SCALE GENOMIC DNA]</scope>
    <source>
        <strain evidence="2">RCC299 / NOUM17</strain>
    </source>
</reference>
<evidence type="ECO:0008006" key="3">
    <source>
        <dbReference type="Google" id="ProtNLM"/>
    </source>
</evidence>
<dbReference type="KEGG" id="mis:MICPUN_53218"/>
<dbReference type="Gene3D" id="3.40.50.11340">
    <property type="match status" value="1"/>
</dbReference>
<dbReference type="PANTHER" id="PTHR40743:SF1">
    <property type="entry name" value="POSSIBLE GLYCOSYLTRANSFERASE"/>
    <property type="match status" value="1"/>
</dbReference>
<gene>
    <name evidence="1" type="ORF">MICPUN_53218</name>
</gene>
<evidence type="ECO:0000313" key="1">
    <source>
        <dbReference type="EMBL" id="ACO68249.1"/>
    </source>
</evidence>
<dbReference type="Gene3D" id="3.40.50.11350">
    <property type="match status" value="1"/>
</dbReference>
<accession>C1EJL4</accession>
<organism evidence="1 2">
    <name type="scientific">Micromonas commoda (strain RCC299 / NOUM17 / CCMP2709)</name>
    <name type="common">Picoplanktonic green alga</name>
    <dbReference type="NCBI Taxonomy" id="296587"/>
    <lineage>
        <taxon>Eukaryota</taxon>
        <taxon>Viridiplantae</taxon>
        <taxon>Chlorophyta</taxon>
        <taxon>Mamiellophyceae</taxon>
        <taxon>Mamiellales</taxon>
        <taxon>Mamiellaceae</taxon>
        <taxon>Micromonas</taxon>
    </lineage>
</organism>
<dbReference type="PANTHER" id="PTHR40743">
    <property type="entry name" value="NUCLEOTIDE-DIPHOSPHO-SUGAR TRANSFERASE CONTAINING PROTEIN"/>
    <property type="match status" value="1"/>
</dbReference>
<keyword evidence="2" id="KW-1185">Reference proteome</keyword>
<dbReference type="OrthoDB" id="10548783at2759"/>
<dbReference type="RefSeq" id="XP_002506991.1">
    <property type="nucleotide sequence ID" value="XM_002506945.1"/>
</dbReference>
<dbReference type="AlphaFoldDB" id="C1EJL4"/>
<evidence type="ECO:0000313" key="2">
    <source>
        <dbReference type="Proteomes" id="UP000002009"/>
    </source>
</evidence>
<name>C1EJL4_MICCC</name>
<dbReference type="GeneID" id="8249884"/>
<proteinExistence type="predicted"/>
<dbReference type="InParanoid" id="C1EJL4"/>
<protein>
    <recommendedName>
        <fullName evidence="3">O-fucosyltransferase family protein</fullName>
    </recommendedName>
</protein>
<dbReference type="EMBL" id="CP001335">
    <property type="protein sequence ID" value="ACO68249.1"/>
    <property type="molecule type" value="Genomic_DNA"/>
</dbReference>
<sequence length="394" mass="44639">MSRRTSRATMWKRSLFHESVKGSTRRFRCSLLILFLLAAYFRTARHARHWNSETNFDLDPCTQNYPAAAEKLYHDRGERKLVVEVSHGLGNRLRAISSAAALARISNRQLHVVWIQDLHLNASIRDLFYVSDSQIIEQSYLQCALSSETYVVYDYLSDPVDESRRPKINTHISEHIYIRTAYRVIGKEKDDYAASLAKVMLSRLRPSPTVLDFVNRIEKQLMVQTGQSTRGTVGVHIRMQSDLERDVPGISSLGNMDVRGATSRMLDVAALRHRCHFKHFLNIIRIRQLEDPFASTYIISSDCTEARDGMIQELGSKAFVPELPEYRGCMDGNPRNTVCVQLALAEMLILSRTSSFIYSSHSSFSEVVALLGGFTRGRGNLESGCLGGPDLLFK</sequence>
<dbReference type="Proteomes" id="UP000002009">
    <property type="component" value="Chromosome 17"/>
</dbReference>